<dbReference type="Pfam" id="PF03724">
    <property type="entry name" value="META"/>
    <property type="match status" value="1"/>
</dbReference>
<name>K2K6S5_9GAMM</name>
<dbReference type="PANTHER" id="PTHR35535">
    <property type="entry name" value="HEAT SHOCK PROTEIN HSLJ"/>
    <property type="match status" value="1"/>
</dbReference>
<dbReference type="EMBL" id="AMRG01000009">
    <property type="protein sequence ID" value="EKE83353.1"/>
    <property type="molecule type" value="Genomic_DNA"/>
</dbReference>
<keyword evidence="3" id="KW-1185">Reference proteome</keyword>
<accession>K2K6S5</accession>
<evidence type="ECO:0000313" key="3">
    <source>
        <dbReference type="Proteomes" id="UP000014115"/>
    </source>
</evidence>
<dbReference type="InterPro" id="IPR007298">
    <property type="entry name" value="Cu-R_lipoprotein_NlpE"/>
</dbReference>
<feature type="domain" description="DUF306" evidence="1">
    <location>
        <begin position="155"/>
        <end position="266"/>
    </location>
</feature>
<dbReference type="Pfam" id="PF04170">
    <property type="entry name" value="NlpE"/>
    <property type="match status" value="1"/>
</dbReference>
<dbReference type="eggNOG" id="COG3015">
    <property type="taxonomic scope" value="Bacteria"/>
</dbReference>
<dbReference type="eggNOG" id="COG3187">
    <property type="taxonomic scope" value="Bacteria"/>
</dbReference>
<dbReference type="RefSeq" id="WP_008488835.1">
    <property type="nucleotide sequence ID" value="NZ_AMRG01000009.1"/>
</dbReference>
<dbReference type="STRING" id="740709.A10D4_08017"/>
<dbReference type="Proteomes" id="UP000014115">
    <property type="component" value="Unassembled WGS sequence"/>
</dbReference>
<evidence type="ECO:0000259" key="1">
    <source>
        <dbReference type="Pfam" id="PF03724"/>
    </source>
</evidence>
<gene>
    <name evidence="2" type="ORF">A10D4_08017</name>
</gene>
<dbReference type="PROSITE" id="PS51257">
    <property type="entry name" value="PROKAR_LIPOPROTEIN"/>
    <property type="match status" value="1"/>
</dbReference>
<organism evidence="2 3">
    <name type="scientific">Idiomarina xiamenensis 10-D-4</name>
    <dbReference type="NCBI Taxonomy" id="740709"/>
    <lineage>
        <taxon>Bacteria</taxon>
        <taxon>Pseudomonadati</taxon>
        <taxon>Pseudomonadota</taxon>
        <taxon>Gammaproteobacteria</taxon>
        <taxon>Alteromonadales</taxon>
        <taxon>Idiomarinaceae</taxon>
        <taxon>Idiomarina</taxon>
    </lineage>
</organism>
<dbReference type="OrthoDB" id="5348860at2"/>
<dbReference type="PATRIC" id="fig|740709.3.peg.1624"/>
<dbReference type="InterPro" id="IPR038670">
    <property type="entry name" value="HslJ-like_sf"/>
</dbReference>
<sequence length="269" mass="30071">MRGRLLTIAATLTITLAGCQPNDSTTTANSSESATVERDQAASDMFAKQLPATYQGTLPCADCEGIVYQLNLMPDHRYQLQMRYLDDGDVNNSHSQQGLWQISGKQLQLDQESAFSIEPDGVLRKLDTNGQAIDSELNYDLSRQRDYQPLSNTVTITDTEWRLTEIRGNAVTEFVDDASQAPHMTLNEGEQRVSGFAGCNNFNGQYQNSQQQIEFAKIATTRKMCEQTMAIEKQFVATLEQVTEWYIEANKLYLLNESGDAIAVFKPLS</sequence>
<proteinExistence type="predicted"/>
<evidence type="ECO:0000313" key="2">
    <source>
        <dbReference type="EMBL" id="EKE83353.1"/>
    </source>
</evidence>
<protein>
    <recommendedName>
        <fullName evidence="1">DUF306 domain-containing protein</fullName>
    </recommendedName>
</protein>
<comment type="caution">
    <text evidence="2">The sequence shown here is derived from an EMBL/GenBank/DDBJ whole genome shotgun (WGS) entry which is preliminary data.</text>
</comment>
<dbReference type="InterPro" id="IPR005184">
    <property type="entry name" value="DUF306_Meta_HslJ"/>
</dbReference>
<dbReference type="Gene3D" id="2.40.128.270">
    <property type="match status" value="1"/>
</dbReference>
<reference evidence="2 3" key="1">
    <citation type="journal article" date="2012" name="J. Bacteriol.">
        <title>Genome Sequence of Idiomarina xiamenensis Type Strain 10-D-4.</title>
        <authorList>
            <person name="Lai Q."/>
            <person name="Wang L."/>
            <person name="Wang W."/>
            <person name="Shao Z."/>
        </authorList>
    </citation>
    <scope>NUCLEOTIDE SEQUENCE [LARGE SCALE GENOMIC DNA]</scope>
    <source>
        <strain evidence="2 3">10-D-4</strain>
    </source>
</reference>
<dbReference type="AlphaFoldDB" id="K2K6S5"/>
<dbReference type="Gene3D" id="2.40.128.640">
    <property type="match status" value="1"/>
</dbReference>
<dbReference type="InterPro" id="IPR053147">
    <property type="entry name" value="Hsp_HslJ-like"/>
</dbReference>
<dbReference type="PANTHER" id="PTHR35535:SF1">
    <property type="entry name" value="HEAT SHOCK PROTEIN HSLJ"/>
    <property type="match status" value="1"/>
</dbReference>